<evidence type="ECO:0000313" key="2">
    <source>
        <dbReference type="Proteomes" id="UP000318384"/>
    </source>
</evidence>
<gene>
    <name evidence="1" type="ORF">V202x_50920</name>
</gene>
<accession>A0A517X2E7</accession>
<proteinExistence type="predicted"/>
<sequence length="85" mass="9909">MSVFHHKAILVKKERTNCWFCFYPDIVSADSLFGEFCLDIDDWSMMITQSIDHPQSDRSVAALVSKIRREYQTSNEVPSEIYFIA</sequence>
<reference evidence="1 2" key="1">
    <citation type="submission" date="2019-03" db="EMBL/GenBank/DDBJ databases">
        <title>Deep-cultivation of Planctomycetes and their phenomic and genomic characterization uncovers novel biology.</title>
        <authorList>
            <person name="Wiegand S."/>
            <person name="Jogler M."/>
            <person name="Boedeker C."/>
            <person name="Pinto D."/>
            <person name="Vollmers J."/>
            <person name="Rivas-Marin E."/>
            <person name="Kohn T."/>
            <person name="Peeters S.H."/>
            <person name="Heuer A."/>
            <person name="Rast P."/>
            <person name="Oberbeckmann S."/>
            <person name="Bunk B."/>
            <person name="Jeske O."/>
            <person name="Meyerdierks A."/>
            <person name="Storesund J.E."/>
            <person name="Kallscheuer N."/>
            <person name="Luecker S."/>
            <person name="Lage O.M."/>
            <person name="Pohl T."/>
            <person name="Merkel B.J."/>
            <person name="Hornburger P."/>
            <person name="Mueller R.-W."/>
            <person name="Bruemmer F."/>
            <person name="Labrenz M."/>
            <person name="Spormann A.M."/>
            <person name="Op den Camp H."/>
            <person name="Overmann J."/>
            <person name="Amann R."/>
            <person name="Jetten M.S.M."/>
            <person name="Mascher T."/>
            <person name="Medema M.H."/>
            <person name="Devos D.P."/>
            <person name="Kaster A.-K."/>
            <person name="Ovreas L."/>
            <person name="Rohde M."/>
            <person name="Galperin M.Y."/>
            <person name="Jogler C."/>
        </authorList>
    </citation>
    <scope>NUCLEOTIDE SEQUENCE [LARGE SCALE GENOMIC DNA]</scope>
    <source>
        <strain evidence="1 2">V202</strain>
    </source>
</reference>
<dbReference type="Proteomes" id="UP000318384">
    <property type="component" value="Chromosome"/>
</dbReference>
<keyword evidence="2" id="KW-1185">Reference proteome</keyword>
<organism evidence="1 2">
    <name type="scientific">Gimesia aquarii</name>
    <dbReference type="NCBI Taxonomy" id="2527964"/>
    <lineage>
        <taxon>Bacteria</taxon>
        <taxon>Pseudomonadati</taxon>
        <taxon>Planctomycetota</taxon>
        <taxon>Planctomycetia</taxon>
        <taxon>Planctomycetales</taxon>
        <taxon>Planctomycetaceae</taxon>
        <taxon>Gimesia</taxon>
    </lineage>
</organism>
<evidence type="ECO:0000313" key="1">
    <source>
        <dbReference type="EMBL" id="QDU11668.1"/>
    </source>
</evidence>
<dbReference type="EMBL" id="CP037422">
    <property type="protein sequence ID" value="QDU11668.1"/>
    <property type="molecule type" value="Genomic_DNA"/>
</dbReference>
<protein>
    <submittedName>
        <fullName evidence="1">Uncharacterized protein</fullName>
    </submittedName>
</protein>
<name>A0A517X2E7_9PLAN</name>
<dbReference type="AlphaFoldDB" id="A0A517X2E7"/>